<dbReference type="GO" id="GO:0005737">
    <property type="term" value="C:cytoplasm"/>
    <property type="evidence" value="ECO:0007669"/>
    <property type="project" value="UniProtKB-ARBA"/>
</dbReference>
<dbReference type="Pfam" id="PF00656">
    <property type="entry name" value="Peptidase_C14"/>
    <property type="match status" value="1"/>
</dbReference>
<evidence type="ECO:0000256" key="3">
    <source>
        <dbReference type="ARBA" id="ARBA00022737"/>
    </source>
</evidence>
<dbReference type="EMBL" id="JAODUP010000078">
    <property type="protein sequence ID" value="KAK2163519.1"/>
    <property type="molecule type" value="Genomic_DNA"/>
</dbReference>
<evidence type="ECO:0000259" key="7">
    <source>
        <dbReference type="PROSITE" id="PS50207"/>
    </source>
</evidence>
<reference evidence="9" key="1">
    <citation type="journal article" date="2023" name="Mol. Biol. Evol.">
        <title>Third-Generation Sequencing Reveals the Adaptive Role of the Epigenome in Three Deep-Sea Polychaetes.</title>
        <authorList>
            <person name="Perez M."/>
            <person name="Aroh O."/>
            <person name="Sun Y."/>
            <person name="Lan Y."/>
            <person name="Juniper S.K."/>
            <person name="Young C.R."/>
            <person name="Angers B."/>
            <person name="Qian P.Y."/>
        </authorList>
    </citation>
    <scope>NUCLEOTIDE SEQUENCE</scope>
    <source>
        <strain evidence="9">P08H-3</strain>
    </source>
</reference>
<dbReference type="InterPro" id="IPR033139">
    <property type="entry name" value="Caspase_cys_AS"/>
</dbReference>
<dbReference type="InterPro" id="IPR029030">
    <property type="entry name" value="Caspase-like_dom_sf"/>
</dbReference>
<comment type="caution">
    <text evidence="9">The sequence shown here is derived from an EMBL/GenBank/DDBJ whole genome shotgun (WGS) entry which is preliminary data.</text>
</comment>
<dbReference type="GO" id="GO:0006915">
    <property type="term" value="P:apoptotic process"/>
    <property type="evidence" value="ECO:0007669"/>
    <property type="project" value="UniProtKB-KW"/>
</dbReference>
<organism evidence="9 10">
    <name type="scientific">Paralvinella palmiformis</name>
    <dbReference type="NCBI Taxonomy" id="53620"/>
    <lineage>
        <taxon>Eukaryota</taxon>
        <taxon>Metazoa</taxon>
        <taxon>Spiralia</taxon>
        <taxon>Lophotrochozoa</taxon>
        <taxon>Annelida</taxon>
        <taxon>Polychaeta</taxon>
        <taxon>Sedentaria</taxon>
        <taxon>Canalipalpata</taxon>
        <taxon>Terebellida</taxon>
        <taxon>Terebelliformia</taxon>
        <taxon>Alvinellidae</taxon>
        <taxon>Paralvinella</taxon>
    </lineage>
</organism>
<feature type="region of interest" description="Disordered" evidence="5">
    <location>
        <begin position="204"/>
        <end position="227"/>
    </location>
</feature>
<feature type="compositionally biased region" description="Polar residues" evidence="5">
    <location>
        <begin position="205"/>
        <end position="217"/>
    </location>
</feature>
<dbReference type="InterPro" id="IPR011029">
    <property type="entry name" value="DEATH-like_dom_sf"/>
</dbReference>
<dbReference type="InterPro" id="IPR002138">
    <property type="entry name" value="Pept_C14_p10"/>
</dbReference>
<dbReference type="SMART" id="SM00031">
    <property type="entry name" value="DED"/>
    <property type="match status" value="2"/>
</dbReference>
<feature type="domain" description="Caspase family p10" evidence="7">
    <location>
        <begin position="436"/>
        <end position="478"/>
    </location>
</feature>
<dbReference type="Proteomes" id="UP001208570">
    <property type="component" value="Unassembled WGS sequence"/>
</dbReference>
<keyword evidence="2" id="KW-0053">Apoptosis</keyword>
<dbReference type="GO" id="GO:0051604">
    <property type="term" value="P:protein maturation"/>
    <property type="evidence" value="ECO:0007669"/>
    <property type="project" value="UniProtKB-ARBA"/>
</dbReference>
<evidence type="ECO:0008006" key="11">
    <source>
        <dbReference type="Google" id="ProtNLM"/>
    </source>
</evidence>
<name>A0AAD9K252_9ANNE</name>
<dbReference type="InterPro" id="IPR011600">
    <property type="entry name" value="Pept_C14_caspase"/>
</dbReference>
<dbReference type="InterPro" id="IPR015917">
    <property type="entry name" value="Pept_C14A"/>
</dbReference>
<dbReference type="PROSITE" id="PS50208">
    <property type="entry name" value="CASPASE_P20"/>
    <property type="match status" value="1"/>
</dbReference>
<dbReference type="GO" id="GO:0004197">
    <property type="term" value="F:cysteine-type endopeptidase activity"/>
    <property type="evidence" value="ECO:0007669"/>
    <property type="project" value="InterPro"/>
</dbReference>
<feature type="domain" description="Caspase family p20" evidence="8">
    <location>
        <begin position="339"/>
        <end position="415"/>
    </location>
</feature>
<dbReference type="PROSITE" id="PS50168">
    <property type="entry name" value="DED"/>
    <property type="match status" value="2"/>
</dbReference>
<evidence type="ECO:0000259" key="8">
    <source>
        <dbReference type="PROSITE" id="PS50208"/>
    </source>
</evidence>
<dbReference type="Gene3D" id="3.40.50.1460">
    <property type="match status" value="1"/>
</dbReference>
<evidence type="ECO:0000313" key="9">
    <source>
        <dbReference type="EMBL" id="KAK2163519.1"/>
    </source>
</evidence>
<dbReference type="Gene3D" id="1.10.533.10">
    <property type="entry name" value="Death Domain, Fas"/>
    <property type="match status" value="2"/>
</dbReference>
<dbReference type="GO" id="GO:0042981">
    <property type="term" value="P:regulation of apoptotic process"/>
    <property type="evidence" value="ECO:0007669"/>
    <property type="project" value="InterPro"/>
</dbReference>
<dbReference type="AlphaFoldDB" id="A0AAD9K252"/>
<dbReference type="SMART" id="SM00115">
    <property type="entry name" value="CASc"/>
    <property type="match status" value="1"/>
</dbReference>
<accession>A0AAD9K252</accession>
<dbReference type="SUPFAM" id="SSF47986">
    <property type="entry name" value="DEATH domain"/>
    <property type="match status" value="2"/>
</dbReference>
<evidence type="ECO:0000259" key="6">
    <source>
        <dbReference type="PROSITE" id="PS50168"/>
    </source>
</evidence>
<sequence length="478" mass="54680">MANILMDAIPDPRSYRFILKDFSDKLSKRDLGMIKFICADHVPASELEKLDNGFSVWKSLEDKGYLGQNDYTLLEEILILLCKLGSEISQKNLEAVKYIFTEELSRCASEEATDIWKFFLLLEKQDLIAPGHVANLGNIIETLAMPRLQKLVDEYKESDPGKNANIDSELGHIYSPEMNWQRLDLGVTEVQVSDDELKFQPLSHPVQTSDTSVQPSGSADGRCQQMPHSCTDDREFRHFYMPPNSNYGPSSSVQKYPQHHIRPILPHTWNFGTTCPEKNDRELGRHLDTKGPICPPSEDEHAAGERRDVREVKQMRNFSKELSMPELPAYKMTACPRVDKMKRILTKYANDEERMKKSDAFVVVILSHGKFGAVYGADGYELKIVKILQYFRPDKCPALLNKPKLFFVQACQGKDKQKAFNKIHADDVTEVEDDLMPHDADFFIGYATIPGYVSYRHEDDGSWYISTLIEHLNKYAKK</sequence>
<feature type="domain" description="DED" evidence="6">
    <location>
        <begin position="14"/>
        <end position="84"/>
    </location>
</feature>
<dbReference type="PANTHER" id="PTHR48169">
    <property type="entry name" value="DED DOMAIN-CONTAINING PROTEIN"/>
    <property type="match status" value="1"/>
</dbReference>
<dbReference type="GO" id="GO:0006508">
    <property type="term" value="P:proteolysis"/>
    <property type="evidence" value="ECO:0007669"/>
    <property type="project" value="InterPro"/>
</dbReference>
<dbReference type="PROSITE" id="PS01122">
    <property type="entry name" value="CASPASE_CYS"/>
    <property type="match status" value="1"/>
</dbReference>
<gene>
    <name evidence="9" type="ORF">LSH36_78g00047</name>
</gene>
<evidence type="ECO:0000313" key="10">
    <source>
        <dbReference type="Proteomes" id="UP001208570"/>
    </source>
</evidence>
<keyword evidence="10" id="KW-1185">Reference proteome</keyword>
<evidence type="ECO:0000256" key="2">
    <source>
        <dbReference type="ARBA" id="ARBA00022703"/>
    </source>
</evidence>
<evidence type="ECO:0000256" key="4">
    <source>
        <dbReference type="RuleBase" id="RU003971"/>
    </source>
</evidence>
<comment type="similarity">
    <text evidence="1 4">Belongs to the peptidase C14A family.</text>
</comment>
<dbReference type="PANTHER" id="PTHR48169:SF7">
    <property type="entry name" value="CASPASE 10"/>
    <property type="match status" value="1"/>
</dbReference>
<protein>
    <recommendedName>
        <fullName evidence="11">Caspase-8</fullName>
    </recommendedName>
</protein>
<dbReference type="InterPro" id="IPR001309">
    <property type="entry name" value="Pept_C14_p20"/>
</dbReference>
<keyword evidence="3" id="KW-0677">Repeat</keyword>
<proteinExistence type="inferred from homology"/>
<dbReference type="PRINTS" id="PR00376">
    <property type="entry name" value="IL1BCENZYME"/>
</dbReference>
<dbReference type="InterPro" id="IPR001875">
    <property type="entry name" value="DED_dom"/>
</dbReference>
<evidence type="ECO:0000256" key="5">
    <source>
        <dbReference type="SAM" id="MobiDB-lite"/>
    </source>
</evidence>
<dbReference type="PROSITE" id="PS50207">
    <property type="entry name" value="CASPASE_P10"/>
    <property type="match status" value="1"/>
</dbReference>
<evidence type="ECO:0000256" key="1">
    <source>
        <dbReference type="ARBA" id="ARBA00010134"/>
    </source>
</evidence>
<dbReference type="Pfam" id="PF01335">
    <property type="entry name" value="DED"/>
    <property type="match status" value="2"/>
</dbReference>
<feature type="domain" description="DED" evidence="6">
    <location>
        <begin position="85"/>
        <end position="154"/>
    </location>
</feature>
<dbReference type="SUPFAM" id="SSF52129">
    <property type="entry name" value="Caspase-like"/>
    <property type="match status" value="1"/>
</dbReference>